<proteinExistence type="predicted"/>
<dbReference type="EMBL" id="JAAOAR010000839">
    <property type="protein sequence ID" value="KAF5573100.1"/>
    <property type="molecule type" value="Genomic_DNA"/>
</dbReference>
<dbReference type="Proteomes" id="UP000544095">
    <property type="component" value="Unassembled WGS sequence"/>
</dbReference>
<reference evidence="2 3" key="1">
    <citation type="submission" date="2020-05" db="EMBL/GenBank/DDBJ databases">
        <title>Identification and distribution of gene clusters putatively required for synthesis of sphingolipid metabolism inhibitors in phylogenetically diverse species of the filamentous fungus Fusarium.</title>
        <authorList>
            <person name="Kim H.-S."/>
            <person name="Busman M."/>
            <person name="Brown D.W."/>
            <person name="Divon H."/>
            <person name="Uhlig S."/>
            <person name="Proctor R.H."/>
        </authorList>
    </citation>
    <scope>NUCLEOTIDE SEQUENCE [LARGE SCALE GENOMIC DNA]</scope>
    <source>
        <strain evidence="2 3">NRRL 25211</strain>
    </source>
</reference>
<protein>
    <submittedName>
        <fullName evidence="2">Uncharacterized protein</fullName>
    </submittedName>
</protein>
<evidence type="ECO:0000313" key="3">
    <source>
        <dbReference type="Proteomes" id="UP000544095"/>
    </source>
</evidence>
<organism evidence="2 3">
    <name type="scientific">Fusarium pseudoanthophilum</name>
    <dbReference type="NCBI Taxonomy" id="48495"/>
    <lineage>
        <taxon>Eukaryota</taxon>
        <taxon>Fungi</taxon>
        <taxon>Dikarya</taxon>
        <taxon>Ascomycota</taxon>
        <taxon>Pezizomycotina</taxon>
        <taxon>Sordariomycetes</taxon>
        <taxon>Hypocreomycetidae</taxon>
        <taxon>Hypocreales</taxon>
        <taxon>Nectriaceae</taxon>
        <taxon>Fusarium</taxon>
        <taxon>Fusarium fujikuroi species complex</taxon>
    </lineage>
</organism>
<sequence>MRFFSILSTMTLVASVMGAAIPAPVEENNIEVLRDTRMPTYRSVTKDTAMDVLARETVNSIPTFPLRIMIKRPWNIPTAVFSTYPI</sequence>
<comment type="caution">
    <text evidence="2">The sequence shown here is derived from an EMBL/GenBank/DDBJ whole genome shotgun (WGS) entry which is preliminary data.</text>
</comment>
<keyword evidence="3" id="KW-1185">Reference proteome</keyword>
<feature type="chain" id="PRO_5034704892" evidence="1">
    <location>
        <begin position="19"/>
        <end position="86"/>
    </location>
</feature>
<gene>
    <name evidence="2" type="ORF">FPANT_12598</name>
</gene>
<name>A0A8H5NR55_9HYPO</name>
<dbReference type="AlphaFoldDB" id="A0A8H5NR55"/>
<evidence type="ECO:0000256" key="1">
    <source>
        <dbReference type="SAM" id="SignalP"/>
    </source>
</evidence>
<keyword evidence="1" id="KW-0732">Signal</keyword>
<evidence type="ECO:0000313" key="2">
    <source>
        <dbReference type="EMBL" id="KAF5573100.1"/>
    </source>
</evidence>
<feature type="signal peptide" evidence="1">
    <location>
        <begin position="1"/>
        <end position="18"/>
    </location>
</feature>
<accession>A0A8H5NR55</accession>